<evidence type="ECO:0000313" key="10">
    <source>
        <dbReference type="EMBL" id="ASJ75919.1"/>
    </source>
</evidence>
<dbReference type="InterPro" id="IPR046342">
    <property type="entry name" value="CBS_dom_sf"/>
</dbReference>
<dbReference type="InterPro" id="IPR001347">
    <property type="entry name" value="SIS_dom"/>
</dbReference>
<comment type="similarity">
    <text evidence="1 4">Belongs to the SIS family. GutQ/KpsF subfamily.</text>
</comment>
<reference evidence="10 11" key="1">
    <citation type="submission" date="2016-12" db="EMBL/GenBank/DDBJ databases">
        <authorList>
            <person name="Song W.-J."/>
            <person name="Kurnit D.M."/>
        </authorList>
    </citation>
    <scope>NUCLEOTIDE SEQUENCE [LARGE SCALE GENOMIC DNA]</scope>
    <source>
        <strain evidence="10 11">IMCC3135</strain>
    </source>
</reference>
<dbReference type="PROSITE" id="PS51464">
    <property type="entry name" value="SIS"/>
    <property type="match status" value="1"/>
</dbReference>
<keyword evidence="2" id="KW-0677">Repeat</keyword>
<keyword evidence="5" id="KW-0862">Zinc</keyword>
<dbReference type="NCBIfam" id="TIGR00393">
    <property type="entry name" value="kpsF"/>
    <property type="match status" value="1"/>
</dbReference>
<keyword evidence="4 10" id="KW-0413">Isomerase</keyword>
<dbReference type="InterPro" id="IPR035474">
    <property type="entry name" value="SIS_Kpsf"/>
</dbReference>
<dbReference type="GO" id="GO:0046872">
    <property type="term" value="F:metal ion binding"/>
    <property type="evidence" value="ECO:0007669"/>
    <property type="project" value="UniProtKB-KW"/>
</dbReference>
<dbReference type="Pfam" id="PF00571">
    <property type="entry name" value="CBS"/>
    <property type="match status" value="2"/>
</dbReference>
<dbReference type="Pfam" id="PF01380">
    <property type="entry name" value="SIS"/>
    <property type="match status" value="1"/>
</dbReference>
<dbReference type="EMBL" id="CP018632">
    <property type="protein sequence ID" value="ASJ75919.1"/>
    <property type="molecule type" value="Genomic_DNA"/>
</dbReference>
<sequence>MPTNPDSLLSLGRSVIRVEAAAIAQLESRIDQNFVRACELLIACKGRIVVCGIGKSGHIGAKLAATLASTGSPAFFVHAAEASHGDLGMFRSDDVVIAISYSGGSSELLILTPGIRRMGIPLISLCGEPDSPLAQASDIVLNTHVEREACPLGLTPTASTTASLAFGDALAIALLGARGFTEEDFARSHPGGRLGRRLLIQVADVMTQGAACPRSLDTASLRDAVAEITSKGLGMVALTNDNDELTGVFTDGDLRRTFDRDVDIRNLTVSSIMTHNPATITREEMAFNAVTRMQELRITSLPVVTDNKLEGVVTMHALLAAGVV</sequence>
<accession>A0A2Z2NX43</accession>
<dbReference type="Gene3D" id="3.40.50.10490">
    <property type="entry name" value="Glucose-6-phosphate isomerase like protein, domain 1"/>
    <property type="match status" value="1"/>
</dbReference>
<dbReference type="PANTHER" id="PTHR42745">
    <property type="match status" value="1"/>
</dbReference>
<evidence type="ECO:0000256" key="4">
    <source>
        <dbReference type="PIRNR" id="PIRNR004692"/>
    </source>
</evidence>
<dbReference type="InterPro" id="IPR050986">
    <property type="entry name" value="GutQ/KpsF_isomerases"/>
</dbReference>
<dbReference type="Proteomes" id="UP000250079">
    <property type="component" value="Chromosome"/>
</dbReference>
<dbReference type="SUPFAM" id="SSF53697">
    <property type="entry name" value="SIS domain"/>
    <property type="match status" value="1"/>
</dbReference>
<evidence type="ECO:0000259" key="9">
    <source>
        <dbReference type="PROSITE" id="PS51464"/>
    </source>
</evidence>
<dbReference type="Gene3D" id="3.10.580.10">
    <property type="entry name" value="CBS-domain"/>
    <property type="match status" value="1"/>
</dbReference>
<proteinExistence type="inferred from homology"/>
<name>A0A2Z2NX43_9GAMM</name>
<dbReference type="PROSITE" id="PS51371">
    <property type="entry name" value="CBS"/>
    <property type="match status" value="2"/>
</dbReference>
<dbReference type="EC" id="5.3.1.13" evidence="4"/>
<dbReference type="PANTHER" id="PTHR42745:SF1">
    <property type="entry name" value="ARABINOSE 5-PHOSPHATE ISOMERASE KDSD"/>
    <property type="match status" value="1"/>
</dbReference>
<dbReference type="GO" id="GO:0097367">
    <property type="term" value="F:carbohydrate derivative binding"/>
    <property type="evidence" value="ECO:0007669"/>
    <property type="project" value="InterPro"/>
</dbReference>
<feature type="site" description="Catalytically relevant" evidence="6">
    <location>
        <position position="55"/>
    </location>
</feature>
<dbReference type="CDD" id="cd05014">
    <property type="entry name" value="SIS_Kpsf"/>
    <property type="match status" value="1"/>
</dbReference>
<evidence type="ECO:0000256" key="7">
    <source>
        <dbReference type="PROSITE-ProRule" id="PRU00703"/>
    </source>
</evidence>
<evidence type="ECO:0000256" key="1">
    <source>
        <dbReference type="ARBA" id="ARBA00008165"/>
    </source>
</evidence>
<evidence type="ECO:0000256" key="5">
    <source>
        <dbReference type="PIRSR" id="PIRSR004692-2"/>
    </source>
</evidence>
<evidence type="ECO:0000313" key="11">
    <source>
        <dbReference type="Proteomes" id="UP000250079"/>
    </source>
</evidence>
<dbReference type="AlphaFoldDB" id="A0A2Z2NX43"/>
<evidence type="ECO:0000256" key="3">
    <source>
        <dbReference type="ARBA" id="ARBA00023122"/>
    </source>
</evidence>
<keyword evidence="11" id="KW-1185">Reference proteome</keyword>
<evidence type="ECO:0000256" key="2">
    <source>
        <dbReference type="ARBA" id="ARBA00022737"/>
    </source>
</evidence>
<dbReference type="KEGG" id="gai:IMCC3135_29345"/>
<dbReference type="GO" id="GO:1901135">
    <property type="term" value="P:carbohydrate derivative metabolic process"/>
    <property type="evidence" value="ECO:0007669"/>
    <property type="project" value="InterPro"/>
</dbReference>
<dbReference type="InterPro" id="IPR000644">
    <property type="entry name" value="CBS_dom"/>
</dbReference>
<gene>
    <name evidence="10" type="primary">kdsD_2</name>
    <name evidence="10" type="ORF">IMCC3135_29345</name>
</gene>
<dbReference type="CDD" id="cd04604">
    <property type="entry name" value="CBS_pair_SIS_assoc"/>
    <property type="match status" value="1"/>
</dbReference>
<dbReference type="GO" id="GO:0005975">
    <property type="term" value="P:carbohydrate metabolic process"/>
    <property type="evidence" value="ECO:0007669"/>
    <property type="project" value="InterPro"/>
</dbReference>
<keyword evidence="3 7" id="KW-0129">CBS domain</keyword>
<dbReference type="RefSeq" id="WP_088920758.1">
    <property type="nucleotide sequence ID" value="NZ_CP018632.1"/>
</dbReference>
<keyword evidence="5" id="KW-0479">Metal-binding</keyword>
<dbReference type="OrthoDB" id="9762536at2"/>
<evidence type="ECO:0000259" key="8">
    <source>
        <dbReference type="PROSITE" id="PS51371"/>
    </source>
</evidence>
<feature type="site" description="Catalytically relevant" evidence="6">
    <location>
        <position position="107"/>
    </location>
</feature>
<comment type="catalytic activity">
    <reaction evidence="4">
        <text>D-arabinose 5-phosphate = D-ribulose 5-phosphate</text>
        <dbReference type="Rhea" id="RHEA:23104"/>
        <dbReference type="ChEBI" id="CHEBI:57693"/>
        <dbReference type="ChEBI" id="CHEBI:58121"/>
        <dbReference type="EC" id="5.3.1.13"/>
    </reaction>
</comment>
<feature type="binding site" evidence="5">
    <location>
        <position position="78"/>
    </location>
    <ligand>
        <name>Zn(2+)</name>
        <dbReference type="ChEBI" id="CHEBI:29105"/>
    </ligand>
</feature>
<dbReference type="InterPro" id="IPR004800">
    <property type="entry name" value="KdsD/KpsF-type"/>
</dbReference>
<feature type="domain" description="SIS" evidence="9">
    <location>
        <begin position="37"/>
        <end position="180"/>
    </location>
</feature>
<organism evidence="10 11">
    <name type="scientific">Granulosicoccus antarcticus IMCC3135</name>
    <dbReference type="NCBI Taxonomy" id="1192854"/>
    <lineage>
        <taxon>Bacteria</taxon>
        <taxon>Pseudomonadati</taxon>
        <taxon>Pseudomonadota</taxon>
        <taxon>Gammaproteobacteria</taxon>
        <taxon>Chromatiales</taxon>
        <taxon>Granulosicoccaceae</taxon>
        <taxon>Granulosicoccus</taxon>
    </lineage>
</organism>
<feature type="site" description="Catalytically relevant" evidence="6">
    <location>
        <position position="189"/>
    </location>
</feature>
<dbReference type="InterPro" id="IPR046348">
    <property type="entry name" value="SIS_dom_sf"/>
</dbReference>
<dbReference type="SMART" id="SM00116">
    <property type="entry name" value="CBS"/>
    <property type="match status" value="2"/>
</dbReference>
<feature type="site" description="Catalytically relevant" evidence="6">
    <location>
        <position position="148"/>
    </location>
</feature>
<dbReference type="GO" id="GO:0019146">
    <property type="term" value="F:arabinose-5-phosphate isomerase activity"/>
    <property type="evidence" value="ECO:0007669"/>
    <property type="project" value="UniProtKB-EC"/>
</dbReference>
<dbReference type="PIRSF" id="PIRSF004692">
    <property type="entry name" value="KdsD_KpsF"/>
    <property type="match status" value="1"/>
</dbReference>
<feature type="domain" description="CBS" evidence="8">
    <location>
        <begin position="206"/>
        <end position="264"/>
    </location>
</feature>
<evidence type="ECO:0000256" key="6">
    <source>
        <dbReference type="PIRSR" id="PIRSR004692-3"/>
    </source>
</evidence>
<dbReference type="FunFam" id="3.40.50.10490:FF:000011">
    <property type="entry name" value="Arabinose 5-phosphate isomerase"/>
    <property type="match status" value="1"/>
</dbReference>
<protein>
    <recommendedName>
        <fullName evidence="4">Arabinose 5-phosphate isomerase</fullName>
        <shortName evidence="4">API</shortName>
        <ecNumber evidence="4">5.3.1.13</ecNumber>
    </recommendedName>
</protein>
<feature type="domain" description="CBS" evidence="8">
    <location>
        <begin position="273"/>
        <end position="324"/>
    </location>
</feature>